<evidence type="ECO:0000313" key="5">
    <source>
        <dbReference type="RefSeq" id="XP_015176251.1"/>
    </source>
</evidence>
<dbReference type="RefSeq" id="XP_015176251.1">
    <property type="nucleotide sequence ID" value="XM_015320765.1"/>
</dbReference>
<keyword evidence="4" id="KW-1185">Reference proteome</keyword>
<dbReference type="Proteomes" id="UP000694924">
    <property type="component" value="Unplaced"/>
</dbReference>
<sequence length="441" mass="50639">MEDFGKKQLLKYGWTEGKGLGKNENGIVEAYKPKAKFNNEGLGYSSNNSEWWKTAFDKASNNIIVNNEKNQVTISVNKDPTNDKLNEVVSRCKQSRQTQYNNFRQLETVNYGESSSDKKTQPKMSVLSDNDILRACKGRTGHKGGRHGITMSGKLERINQHERRLSHIIQSFNSPSSMNKMSICNKKSEHLQINHNDNANTTESNKDELPVREHLQKDAVIKQNKQEMKQLISLLNNACNINDIKCCSSNITESKQSTSHKHHDSCTVQTNETPSNDEIVTEPNENNNHDLMNCNPLMSDNKKERLKKIQPDKTFIVRHSVTNEGNVFKMVPCPSELYDYYKLKKKSNTPGNNYDFSKAFPPASDTCRWQIPNVLHVIKEKRVYQFSKVKGKLQWEKKSGPQSDPAYRQVLKDFLRQNIGDDVYKHFNKSKLSKKLIDSMF</sequence>
<evidence type="ECO:0000313" key="4">
    <source>
        <dbReference type="Proteomes" id="UP000694924"/>
    </source>
</evidence>
<dbReference type="InterPro" id="IPR000467">
    <property type="entry name" value="G_patch_dom"/>
</dbReference>
<protein>
    <recommendedName>
        <fullName evidence="1">G patch domain-containing protein 4</fullName>
    </recommendedName>
</protein>
<feature type="compositionally biased region" description="Polar residues" evidence="2">
    <location>
        <begin position="266"/>
        <end position="278"/>
    </location>
</feature>
<dbReference type="PANTHER" id="PTHR23149">
    <property type="entry name" value="G PATCH DOMAIN CONTAINING PROTEIN"/>
    <property type="match status" value="1"/>
</dbReference>
<dbReference type="Pfam" id="PF01585">
    <property type="entry name" value="G-patch"/>
    <property type="match status" value="1"/>
</dbReference>
<proteinExistence type="predicted"/>
<organism evidence="4 5">
    <name type="scientific">Polistes dominula</name>
    <name type="common">European paper wasp</name>
    <name type="synonym">Vespa dominula</name>
    <dbReference type="NCBI Taxonomy" id="743375"/>
    <lineage>
        <taxon>Eukaryota</taxon>
        <taxon>Metazoa</taxon>
        <taxon>Ecdysozoa</taxon>
        <taxon>Arthropoda</taxon>
        <taxon>Hexapoda</taxon>
        <taxon>Insecta</taxon>
        <taxon>Pterygota</taxon>
        <taxon>Neoptera</taxon>
        <taxon>Endopterygota</taxon>
        <taxon>Hymenoptera</taxon>
        <taxon>Apocrita</taxon>
        <taxon>Aculeata</taxon>
        <taxon>Vespoidea</taxon>
        <taxon>Vespidae</taxon>
        <taxon>Polistinae</taxon>
        <taxon>Polistini</taxon>
        <taxon>Polistes</taxon>
    </lineage>
</organism>
<feature type="domain" description="G-patch" evidence="3">
    <location>
        <begin position="1"/>
        <end position="47"/>
    </location>
</feature>
<evidence type="ECO:0000259" key="3">
    <source>
        <dbReference type="PROSITE" id="PS50174"/>
    </source>
</evidence>
<dbReference type="PANTHER" id="PTHR23149:SF9">
    <property type="entry name" value="G PATCH DOMAIN-CONTAINING PROTEIN 4"/>
    <property type="match status" value="1"/>
</dbReference>
<evidence type="ECO:0000256" key="2">
    <source>
        <dbReference type="SAM" id="MobiDB-lite"/>
    </source>
</evidence>
<gene>
    <name evidence="5" type="primary">LOC107066289</name>
</gene>
<evidence type="ECO:0000256" key="1">
    <source>
        <dbReference type="ARBA" id="ARBA00040365"/>
    </source>
</evidence>
<reference evidence="5" key="1">
    <citation type="submission" date="2025-08" db="UniProtKB">
        <authorList>
            <consortium name="RefSeq"/>
        </authorList>
    </citation>
    <scope>IDENTIFICATION</scope>
    <source>
        <tissue evidence="5">Whole body</tissue>
    </source>
</reference>
<accession>A0ABM1I7R4</accession>
<dbReference type="InterPro" id="IPR050656">
    <property type="entry name" value="PINX1"/>
</dbReference>
<dbReference type="GeneID" id="107066289"/>
<dbReference type="PROSITE" id="PS50174">
    <property type="entry name" value="G_PATCH"/>
    <property type="match status" value="1"/>
</dbReference>
<name>A0ABM1I7R4_POLDO</name>
<dbReference type="SMART" id="SM00443">
    <property type="entry name" value="G_patch"/>
    <property type="match status" value="1"/>
</dbReference>
<feature type="region of interest" description="Disordered" evidence="2">
    <location>
        <begin position="257"/>
        <end position="278"/>
    </location>
</feature>